<feature type="domain" description="PWI" evidence="3">
    <location>
        <begin position="12"/>
        <end position="111"/>
    </location>
</feature>
<dbReference type="Pfam" id="PF01480">
    <property type="entry name" value="PWI"/>
    <property type="match status" value="1"/>
</dbReference>
<dbReference type="InterPro" id="IPR036483">
    <property type="entry name" value="PWI_dom_sf"/>
</dbReference>
<sequence length="405" mass="44854">MASKVDARLLKSTKFPAEFNQKVDMQKVNLQVMKKWIANKISDILGNEDDVVIELCFGLIEGTRYPDIKSLQIQLTGFLDKDTAPFCKDLWKLLLSAQSSPQGVPKELLEAKKLELMQEKRDADKAADDARRRRDDFDRRDRQVSDMKERDRRDRQNNRKDRSPKAAAHEINMVVTATGISRMSGRDAGGSKTVDAVDHIHPRQMNRHVRDRVIGVHQPVAMGRERLHAGEPRRQDIAEVGSDQGRQEEMHTAPNTADVVPVLPVNPAPCHRVEARPHQSEGGGNQNHEADHHQGGGANHHHLDQAVGPGLAVVTEALRQEGAIGVGTAMTAKSQTVTGGMQTGTGEEVAAAKNGIRVDDEIAHLLLQPQDVGNQQTIRKMSGARHDQTRARHAGKTSFVCWPVR</sequence>
<dbReference type="OrthoDB" id="163257at2759"/>
<dbReference type="GO" id="GO:0006397">
    <property type="term" value="P:mRNA processing"/>
    <property type="evidence" value="ECO:0007669"/>
    <property type="project" value="UniProtKB-KW"/>
</dbReference>
<evidence type="ECO:0000313" key="4">
    <source>
        <dbReference type="EMBL" id="OAQ72754.1"/>
    </source>
</evidence>
<keyword evidence="1" id="KW-0507">mRNA processing</keyword>
<dbReference type="GeneID" id="28844615"/>
<dbReference type="Proteomes" id="UP000078397">
    <property type="component" value="Unassembled WGS sequence"/>
</dbReference>
<dbReference type="InterPro" id="IPR002483">
    <property type="entry name" value="PWI_dom"/>
</dbReference>
<organism evidence="4 5">
    <name type="scientific">Pochonia chlamydosporia 170</name>
    <dbReference type="NCBI Taxonomy" id="1380566"/>
    <lineage>
        <taxon>Eukaryota</taxon>
        <taxon>Fungi</taxon>
        <taxon>Dikarya</taxon>
        <taxon>Ascomycota</taxon>
        <taxon>Pezizomycotina</taxon>
        <taxon>Sordariomycetes</taxon>
        <taxon>Hypocreomycetidae</taxon>
        <taxon>Hypocreales</taxon>
        <taxon>Clavicipitaceae</taxon>
        <taxon>Pochonia</taxon>
    </lineage>
</organism>
<dbReference type="InterPro" id="IPR052225">
    <property type="entry name" value="Ser/Arg_repetitive_matrix"/>
</dbReference>
<name>A0A179G4H4_METCM</name>
<dbReference type="SUPFAM" id="SSF101233">
    <property type="entry name" value="PWI domain"/>
    <property type="match status" value="1"/>
</dbReference>
<feature type="region of interest" description="Disordered" evidence="2">
    <location>
        <begin position="120"/>
        <end position="168"/>
    </location>
</feature>
<dbReference type="RefSeq" id="XP_018148837.1">
    <property type="nucleotide sequence ID" value="XM_018280621.1"/>
</dbReference>
<dbReference type="SMART" id="SM00311">
    <property type="entry name" value="PWI"/>
    <property type="match status" value="1"/>
</dbReference>
<gene>
    <name evidence="4" type="ORF">VFPPC_00643</name>
</gene>
<dbReference type="PANTHER" id="PTHR23148">
    <property type="entry name" value="SERINE/ARGININE REGULATED NUCLEAR MATRIX PROTEIN"/>
    <property type="match status" value="1"/>
</dbReference>
<reference evidence="4 5" key="1">
    <citation type="journal article" date="2016" name="PLoS Pathog.">
        <title>Biosynthesis of antibiotic leucinostatins in bio-control fungus Purpureocillium lilacinum and their inhibition on phytophthora revealed by genome mining.</title>
        <authorList>
            <person name="Wang G."/>
            <person name="Liu Z."/>
            <person name="Lin R."/>
            <person name="Li E."/>
            <person name="Mao Z."/>
            <person name="Ling J."/>
            <person name="Yang Y."/>
            <person name="Yin W.B."/>
            <person name="Xie B."/>
        </authorList>
    </citation>
    <scope>NUCLEOTIDE SEQUENCE [LARGE SCALE GENOMIC DNA]</scope>
    <source>
        <strain evidence="4">170</strain>
    </source>
</reference>
<dbReference type="KEGG" id="pchm:VFPPC_00643"/>
<dbReference type="STRING" id="1380566.A0A179G4H4"/>
<dbReference type="EMBL" id="LSBJ02000001">
    <property type="protein sequence ID" value="OAQ72754.1"/>
    <property type="molecule type" value="Genomic_DNA"/>
</dbReference>
<keyword evidence="5" id="KW-1185">Reference proteome</keyword>
<evidence type="ECO:0000256" key="1">
    <source>
        <dbReference type="ARBA" id="ARBA00022664"/>
    </source>
</evidence>
<accession>A0A179G4H4</accession>
<proteinExistence type="predicted"/>
<dbReference type="Gene3D" id="1.20.1390.10">
    <property type="entry name" value="PWI domain"/>
    <property type="match status" value="1"/>
</dbReference>
<dbReference type="AlphaFoldDB" id="A0A179G4H4"/>
<dbReference type="GO" id="GO:0005681">
    <property type="term" value="C:spliceosomal complex"/>
    <property type="evidence" value="ECO:0007669"/>
    <property type="project" value="TreeGrafter"/>
</dbReference>
<comment type="caution">
    <text evidence="4">The sequence shown here is derived from an EMBL/GenBank/DDBJ whole genome shotgun (WGS) entry which is preliminary data.</text>
</comment>
<dbReference type="GO" id="GO:0003723">
    <property type="term" value="F:RNA binding"/>
    <property type="evidence" value="ECO:0007669"/>
    <property type="project" value="TreeGrafter"/>
</dbReference>
<dbReference type="GO" id="GO:0048024">
    <property type="term" value="P:regulation of mRNA splicing, via spliceosome"/>
    <property type="evidence" value="ECO:0007669"/>
    <property type="project" value="TreeGrafter"/>
</dbReference>
<evidence type="ECO:0000259" key="3">
    <source>
        <dbReference type="PROSITE" id="PS51025"/>
    </source>
</evidence>
<evidence type="ECO:0000313" key="5">
    <source>
        <dbReference type="Proteomes" id="UP000078397"/>
    </source>
</evidence>
<dbReference type="PROSITE" id="PS51025">
    <property type="entry name" value="PWI"/>
    <property type="match status" value="1"/>
</dbReference>
<dbReference type="PANTHER" id="PTHR23148:SF0">
    <property type="entry name" value="SERINE_ARGININE REPETITIVE MATRIX PROTEIN 1"/>
    <property type="match status" value="1"/>
</dbReference>
<evidence type="ECO:0000256" key="2">
    <source>
        <dbReference type="SAM" id="MobiDB-lite"/>
    </source>
</evidence>
<protein>
    <submittedName>
        <fullName evidence="4">PWI domain mRNA processing protein</fullName>
    </submittedName>
</protein>
<feature type="region of interest" description="Disordered" evidence="2">
    <location>
        <begin position="259"/>
        <end position="304"/>
    </location>
</feature>